<evidence type="ECO:0000256" key="7">
    <source>
        <dbReference type="ARBA" id="ARBA00023016"/>
    </source>
</evidence>
<sequence>MKSISGKKLCKIVEQQGWLLKRVSGSHHIYQKPDS</sequence>
<keyword evidence="4" id="KW-0255">Endonuclease</keyword>
<keyword evidence="3" id="KW-0540">Nuclease</keyword>
<name>A0A977PV22_9CYAN</name>
<dbReference type="AlphaFoldDB" id="A0A977PV22"/>
<evidence type="ECO:0000256" key="3">
    <source>
        <dbReference type="ARBA" id="ARBA00022722"/>
    </source>
</evidence>
<dbReference type="GO" id="GO:0003729">
    <property type="term" value="F:mRNA binding"/>
    <property type="evidence" value="ECO:0007669"/>
    <property type="project" value="InterPro"/>
</dbReference>
<protein>
    <submittedName>
        <fullName evidence="8">Type II toxin-antitoxin system HicA family toxin</fullName>
    </submittedName>
</protein>
<evidence type="ECO:0000256" key="4">
    <source>
        <dbReference type="ARBA" id="ARBA00022759"/>
    </source>
</evidence>
<keyword evidence="2" id="KW-1277">Toxin-antitoxin system</keyword>
<proteinExistence type="inferred from homology"/>
<keyword evidence="7" id="KW-0346">Stress response</keyword>
<dbReference type="KEGG" id="wna:KA717_30265"/>
<accession>A0A977PV22</accession>
<evidence type="ECO:0000256" key="6">
    <source>
        <dbReference type="ARBA" id="ARBA00022884"/>
    </source>
</evidence>
<evidence type="ECO:0000256" key="2">
    <source>
        <dbReference type="ARBA" id="ARBA00022649"/>
    </source>
</evidence>
<dbReference type="InterPro" id="IPR012933">
    <property type="entry name" value="HicA_mRNA_interferase"/>
</dbReference>
<dbReference type="SUPFAM" id="SSF54786">
    <property type="entry name" value="YcfA/nrd intein domain"/>
    <property type="match status" value="1"/>
</dbReference>
<keyword evidence="6" id="KW-0694">RNA-binding</keyword>
<organism evidence="8">
    <name type="scientific">Woronichinia naegeliana WA131</name>
    <dbReference type="NCBI Taxonomy" id="2824559"/>
    <lineage>
        <taxon>Bacteria</taxon>
        <taxon>Bacillati</taxon>
        <taxon>Cyanobacteriota</taxon>
        <taxon>Cyanophyceae</taxon>
        <taxon>Synechococcales</taxon>
        <taxon>Coelosphaeriaceae</taxon>
        <taxon>Woronichinia</taxon>
    </lineage>
</organism>
<evidence type="ECO:0000313" key="8">
    <source>
        <dbReference type="EMBL" id="UXE59937.1"/>
    </source>
</evidence>
<keyword evidence="5" id="KW-0378">Hydrolase</keyword>
<dbReference type="GO" id="GO:0004519">
    <property type="term" value="F:endonuclease activity"/>
    <property type="evidence" value="ECO:0007669"/>
    <property type="project" value="UniProtKB-KW"/>
</dbReference>
<dbReference type="GO" id="GO:0016787">
    <property type="term" value="F:hydrolase activity"/>
    <property type="evidence" value="ECO:0007669"/>
    <property type="project" value="UniProtKB-KW"/>
</dbReference>
<evidence type="ECO:0000256" key="1">
    <source>
        <dbReference type="ARBA" id="ARBA00006620"/>
    </source>
</evidence>
<dbReference type="InterPro" id="IPR038570">
    <property type="entry name" value="HicA_sf"/>
</dbReference>
<dbReference type="Pfam" id="PF07927">
    <property type="entry name" value="HicA_toxin"/>
    <property type="match status" value="1"/>
</dbReference>
<gene>
    <name evidence="8" type="ORF">KA717_30265</name>
</gene>
<dbReference type="EMBL" id="CP073041">
    <property type="protein sequence ID" value="UXE59937.1"/>
    <property type="molecule type" value="Genomic_DNA"/>
</dbReference>
<dbReference type="Proteomes" id="UP001065613">
    <property type="component" value="Chromosome"/>
</dbReference>
<comment type="similarity">
    <text evidence="1">Belongs to the HicA mRNA interferase family.</text>
</comment>
<reference evidence="8" key="1">
    <citation type="submission" date="2021-04" db="EMBL/GenBank/DDBJ databases">
        <title>Genome sequence of Woronichinia naegeliana from Washington state freshwater lake bloom.</title>
        <authorList>
            <person name="Dreher T.W."/>
        </authorList>
    </citation>
    <scope>NUCLEOTIDE SEQUENCE</scope>
    <source>
        <strain evidence="8">WA131</strain>
    </source>
</reference>
<dbReference type="Gene3D" id="3.30.920.30">
    <property type="entry name" value="Hypothetical protein"/>
    <property type="match status" value="1"/>
</dbReference>
<evidence type="ECO:0000256" key="5">
    <source>
        <dbReference type="ARBA" id="ARBA00022801"/>
    </source>
</evidence>